<dbReference type="Proteomes" id="UP000585681">
    <property type="component" value="Unassembled WGS sequence"/>
</dbReference>
<proteinExistence type="predicted"/>
<keyword evidence="2" id="KW-1185">Reference proteome</keyword>
<dbReference type="Gene3D" id="3.40.50.12500">
    <property type="match status" value="1"/>
</dbReference>
<dbReference type="PANTHER" id="PTHR40267:SF1">
    <property type="entry name" value="BLR3294 PROTEIN"/>
    <property type="match status" value="1"/>
</dbReference>
<evidence type="ECO:0000313" key="2">
    <source>
        <dbReference type="Proteomes" id="UP000585681"/>
    </source>
</evidence>
<keyword evidence="1" id="KW-0413">Isomerase</keyword>
<dbReference type="PANTHER" id="PTHR40267">
    <property type="entry name" value="BLR3294 PROTEIN"/>
    <property type="match status" value="1"/>
</dbReference>
<dbReference type="RefSeq" id="WP_054539294.1">
    <property type="nucleotide sequence ID" value="NZ_JACIEQ010000004.1"/>
</dbReference>
<protein>
    <submittedName>
        <fullName evidence="1">Maleate isomerase</fullName>
        <ecNumber evidence="1">5.2.1.1</ecNumber>
    </submittedName>
</protein>
<organism evidence="1 2">
    <name type="scientific">Actibacterium naphthalenivorans</name>
    <dbReference type="NCBI Taxonomy" id="1614693"/>
    <lineage>
        <taxon>Bacteria</taxon>
        <taxon>Pseudomonadati</taxon>
        <taxon>Pseudomonadota</taxon>
        <taxon>Alphaproteobacteria</taxon>
        <taxon>Rhodobacterales</taxon>
        <taxon>Roseobacteraceae</taxon>
        <taxon>Actibacterium</taxon>
    </lineage>
</organism>
<sequence>MPLPYPYNPAESYTRIGHIMPSSNTWAEPLTYAMNMQEAGRISHHFSRITVQKLALNAASEAHFQFEPMRAAARLLADAPLDVITWNGTAASWRGIEQDLRLCEAIEAETGIKATSATIGYYDLFARKNWKKISLAVPYTEDVTAAIVENYTRSGFEVVHAVSLGCVANVDIGATPPDKVRALLRAAAHDAADCIAVVCTNFPATALAEEIEAETGIAMADSISVTYLDACLKAGVTPRITGWGKMFDM</sequence>
<dbReference type="AlphaFoldDB" id="A0A840CJZ0"/>
<dbReference type="EMBL" id="JACIEQ010000004">
    <property type="protein sequence ID" value="MBB4023076.1"/>
    <property type="molecule type" value="Genomic_DNA"/>
</dbReference>
<dbReference type="InterPro" id="IPR053714">
    <property type="entry name" value="Iso_Racemase_Enz_sf"/>
</dbReference>
<evidence type="ECO:0000313" key="1">
    <source>
        <dbReference type="EMBL" id="MBB4023076.1"/>
    </source>
</evidence>
<dbReference type="Pfam" id="PF17645">
    <property type="entry name" value="Amdase"/>
    <property type="match status" value="1"/>
</dbReference>
<dbReference type="PIRSF" id="PIRSF015736">
    <property type="entry name" value="MI"/>
    <property type="match status" value="1"/>
</dbReference>
<gene>
    <name evidence="1" type="ORF">GGR17_002898</name>
</gene>
<accession>A0A840CJZ0</accession>
<reference evidence="1" key="1">
    <citation type="submission" date="2020-08" db="EMBL/GenBank/DDBJ databases">
        <title>Genomic Encyclopedia of Type Strains, Phase IV (KMG-IV): sequencing the most valuable type-strain genomes for metagenomic binning, comparative biology and taxonomic classification.</title>
        <authorList>
            <person name="Goeker M."/>
        </authorList>
    </citation>
    <scope>NUCLEOTIDE SEQUENCE [LARGE SCALE GENOMIC DNA]</scope>
    <source>
        <strain evidence="1">DSM 105040</strain>
    </source>
</reference>
<dbReference type="InterPro" id="IPR026286">
    <property type="entry name" value="MaiA/AMDase"/>
</dbReference>
<dbReference type="EC" id="5.2.1.1" evidence="1"/>
<comment type="caution">
    <text evidence="1">The sequence shown here is derived from an EMBL/GenBank/DDBJ whole genome shotgun (WGS) entry which is preliminary data.</text>
</comment>
<name>A0A840CJZ0_9RHOB</name>
<dbReference type="GO" id="GO:0050076">
    <property type="term" value="F:maleate isomerase activity"/>
    <property type="evidence" value="ECO:0007669"/>
    <property type="project" value="UniProtKB-EC"/>
</dbReference>